<dbReference type="Proteomes" id="UP000689195">
    <property type="component" value="Unassembled WGS sequence"/>
</dbReference>
<name>A0A8S1UWH4_9CILI</name>
<comment type="caution">
    <text evidence="2">The sequence shown here is derived from an EMBL/GenBank/DDBJ whole genome shotgun (WGS) entry which is preliminary data.</text>
</comment>
<keyword evidence="1" id="KW-0853">WD repeat</keyword>
<sequence length="169" mass="19984">MIVHSLNFLQKSLLFKQSLNKHLDEVTSIFLNQSETTLLFCSKDAQIIVWKKIMIGSLRILLIIQFNNMGNKIVFIKDNQFISTQFKEQNILVFEKENQIFIQNPKSSIINEINQYVKFPFIYNSQYNQIICHHGQTINFSKIIIKQIISDSVKFFESTKWLIRRSGYK</sequence>
<reference evidence="2" key="1">
    <citation type="submission" date="2021-01" db="EMBL/GenBank/DDBJ databases">
        <authorList>
            <consortium name="Genoscope - CEA"/>
            <person name="William W."/>
        </authorList>
    </citation>
    <scope>NUCLEOTIDE SEQUENCE</scope>
</reference>
<evidence type="ECO:0000313" key="3">
    <source>
        <dbReference type="Proteomes" id="UP000689195"/>
    </source>
</evidence>
<accession>A0A8S1UWH4</accession>
<dbReference type="EMBL" id="CAJJDO010000049">
    <property type="protein sequence ID" value="CAD8168784.1"/>
    <property type="molecule type" value="Genomic_DNA"/>
</dbReference>
<dbReference type="OrthoDB" id="320591at2759"/>
<gene>
    <name evidence="2" type="ORF">PPENT_87.1.T0490291</name>
</gene>
<evidence type="ECO:0000313" key="2">
    <source>
        <dbReference type="EMBL" id="CAD8168784.1"/>
    </source>
</evidence>
<dbReference type="InterPro" id="IPR001680">
    <property type="entry name" value="WD40_rpt"/>
</dbReference>
<feature type="repeat" description="WD" evidence="1">
    <location>
        <begin position="19"/>
        <end position="51"/>
    </location>
</feature>
<keyword evidence="3" id="KW-1185">Reference proteome</keyword>
<dbReference type="AlphaFoldDB" id="A0A8S1UWH4"/>
<protein>
    <submittedName>
        <fullName evidence="2">Uncharacterized protein</fullName>
    </submittedName>
</protein>
<proteinExistence type="predicted"/>
<organism evidence="2 3">
    <name type="scientific">Paramecium pentaurelia</name>
    <dbReference type="NCBI Taxonomy" id="43138"/>
    <lineage>
        <taxon>Eukaryota</taxon>
        <taxon>Sar</taxon>
        <taxon>Alveolata</taxon>
        <taxon>Ciliophora</taxon>
        <taxon>Intramacronucleata</taxon>
        <taxon>Oligohymenophorea</taxon>
        <taxon>Peniculida</taxon>
        <taxon>Parameciidae</taxon>
        <taxon>Paramecium</taxon>
    </lineage>
</organism>
<evidence type="ECO:0000256" key="1">
    <source>
        <dbReference type="PROSITE-ProRule" id="PRU00221"/>
    </source>
</evidence>
<dbReference type="PROSITE" id="PS50082">
    <property type="entry name" value="WD_REPEATS_2"/>
    <property type="match status" value="1"/>
</dbReference>